<keyword evidence="5" id="KW-0687">Ribonucleoprotein</keyword>
<dbReference type="Gene3D" id="3.40.30.10">
    <property type="entry name" value="Glutaredoxin"/>
    <property type="match status" value="1"/>
</dbReference>
<dbReference type="STRING" id="451379.A0A0N5AU27"/>
<evidence type="ECO:0000256" key="7">
    <source>
        <dbReference type="ARBA" id="ARBA00035369"/>
    </source>
</evidence>
<dbReference type="SMART" id="SM00916">
    <property type="entry name" value="L51_S25_CI-B8"/>
    <property type="match status" value="1"/>
</dbReference>
<dbReference type="GO" id="GO:0003735">
    <property type="term" value="F:structural constituent of ribosome"/>
    <property type="evidence" value="ECO:0007669"/>
    <property type="project" value="InterPro"/>
</dbReference>
<feature type="domain" description="Ribosomal protein/NADH dehydrogenase" evidence="8">
    <location>
        <begin position="38"/>
        <end position="111"/>
    </location>
</feature>
<reference evidence="10" key="1">
    <citation type="submission" date="2017-02" db="UniProtKB">
        <authorList>
            <consortium name="WormBaseParasite"/>
        </authorList>
    </citation>
    <scope>IDENTIFICATION</scope>
</reference>
<evidence type="ECO:0000313" key="9">
    <source>
        <dbReference type="Proteomes" id="UP000046393"/>
    </source>
</evidence>
<keyword evidence="4" id="KW-0496">Mitochondrion</keyword>
<dbReference type="GO" id="GO:0005739">
    <property type="term" value="C:mitochondrion"/>
    <property type="evidence" value="ECO:0007669"/>
    <property type="project" value="UniProtKB-SubCell"/>
</dbReference>
<dbReference type="SUPFAM" id="SSF52833">
    <property type="entry name" value="Thioredoxin-like"/>
    <property type="match status" value="1"/>
</dbReference>
<evidence type="ECO:0000256" key="3">
    <source>
        <dbReference type="ARBA" id="ARBA00022980"/>
    </source>
</evidence>
<comment type="subcellular location">
    <subcellularLocation>
        <location evidence="1">Mitochondrion</location>
    </subcellularLocation>
</comment>
<dbReference type="GO" id="GO:0005840">
    <property type="term" value="C:ribosome"/>
    <property type="evidence" value="ECO:0007669"/>
    <property type="project" value="UniProtKB-KW"/>
</dbReference>
<keyword evidence="9" id="KW-1185">Reference proteome</keyword>
<dbReference type="InterPro" id="IPR040049">
    <property type="entry name" value="Ribosomal_mS25/mL61"/>
</dbReference>
<evidence type="ECO:0000313" key="10">
    <source>
        <dbReference type="WBParaSite" id="SMUV_0000834901-mRNA-1"/>
    </source>
</evidence>
<dbReference type="WBParaSite" id="SMUV_0000834901-mRNA-1">
    <property type="protein sequence ID" value="SMUV_0000834901-mRNA-1"/>
    <property type="gene ID" value="SMUV_0000834901"/>
</dbReference>
<evidence type="ECO:0000256" key="5">
    <source>
        <dbReference type="ARBA" id="ARBA00023274"/>
    </source>
</evidence>
<dbReference type="InterPro" id="IPR036249">
    <property type="entry name" value="Thioredoxin-like_sf"/>
</dbReference>
<dbReference type="Pfam" id="PF05047">
    <property type="entry name" value="L51_S25_CI-B8"/>
    <property type="match status" value="1"/>
</dbReference>
<keyword evidence="3" id="KW-0689">Ribosomal protein</keyword>
<organism evidence="9 10">
    <name type="scientific">Syphacia muris</name>
    <dbReference type="NCBI Taxonomy" id="451379"/>
    <lineage>
        <taxon>Eukaryota</taxon>
        <taxon>Metazoa</taxon>
        <taxon>Ecdysozoa</taxon>
        <taxon>Nematoda</taxon>
        <taxon>Chromadorea</taxon>
        <taxon>Rhabditida</taxon>
        <taxon>Spirurina</taxon>
        <taxon>Oxyuridomorpha</taxon>
        <taxon>Oxyuroidea</taxon>
        <taxon>Oxyuridae</taxon>
        <taxon>Syphacia</taxon>
    </lineage>
</organism>
<dbReference type="InterPro" id="IPR007741">
    <property type="entry name" value="Ribosomal_mL43/mS25/NADH_DH"/>
</dbReference>
<evidence type="ECO:0000256" key="2">
    <source>
        <dbReference type="ARBA" id="ARBA00008046"/>
    </source>
</evidence>
<protein>
    <recommendedName>
        <fullName evidence="6">Small ribosomal subunit protein mS25</fullName>
    </recommendedName>
    <alternativeName>
        <fullName evidence="7">28S ribosomal protein S25, mitochondrial</fullName>
    </alternativeName>
</protein>
<accession>A0A0N5AU27</accession>
<dbReference type="AlphaFoldDB" id="A0A0N5AU27"/>
<evidence type="ECO:0000256" key="6">
    <source>
        <dbReference type="ARBA" id="ARBA00035139"/>
    </source>
</evidence>
<dbReference type="PANTHER" id="PTHR13274:SF2">
    <property type="entry name" value="SMALL RIBOSOMAL SUBUNIT PROTEIN MS25"/>
    <property type="match status" value="1"/>
</dbReference>
<name>A0A0N5AU27_9BILA</name>
<dbReference type="Proteomes" id="UP000046393">
    <property type="component" value="Unplaced"/>
</dbReference>
<dbReference type="PANTHER" id="PTHR13274">
    <property type="entry name" value="MITOCHONDRIAL RIBOSOMAL PROTEIN S25"/>
    <property type="match status" value="1"/>
</dbReference>
<evidence type="ECO:0000256" key="4">
    <source>
        <dbReference type="ARBA" id="ARBA00023128"/>
    </source>
</evidence>
<evidence type="ECO:0000259" key="8">
    <source>
        <dbReference type="SMART" id="SM00916"/>
    </source>
</evidence>
<sequence>MPFMRGSMPLRRTLYYLKQGKIFFRSNVKVFAIGFHRVPEHGQEGAREFVYWHWAQLQYNNPKVQLVKFMDRTIVPFAMAFLEDGRQILFDLENKSREEVVNILSETLGKTDLVKIRERLEEVQEKSPAAFGSDCERHCICEVQGQHPCTSLCQAPEYLRGNLRWNHKNLVS</sequence>
<dbReference type="GO" id="GO:1990904">
    <property type="term" value="C:ribonucleoprotein complex"/>
    <property type="evidence" value="ECO:0007669"/>
    <property type="project" value="UniProtKB-KW"/>
</dbReference>
<evidence type="ECO:0000256" key="1">
    <source>
        <dbReference type="ARBA" id="ARBA00004173"/>
    </source>
</evidence>
<comment type="similarity">
    <text evidence="2">Belongs to the mitochondrion-specific ribosomal protein mS25 family.</text>
</comment>
<proteinExistence type="inferred from homology"/>